<gene>
    <name evidence="7 9" type="primary">rnpA</name>
    <name evidence="9" type="ORF">HMPREF9444_00720</name>
</gene>
<dbReference type="AlphaFoldDB" id="E8LJ46"/>
<evidence type="ECO:0000256" key="4">
    <source>
        <dbReference type="ARBA" id="ARBA00022759"/>
    </source>
</evidence>
<dbReference type="RefSeq" id="WP_009142934.1">
    <property type="nucleotide sequence ID" value="NZ_GL830971.1"/>
</dbReference>
<dbReference type="HAMAP" id="MF_00227">
    <property type="entry name" value="RNase_P"/>
    <property type="match status" value="1"/>
</dbReference>
<dbReference type="GO" id="GO:0042781">
    <property type="term" value="F:3'-tRNA processing endoribonuclease activity"/>
    <property type="evidence" value="ECO:0007669"/>
    <property type="project" value="TreeGrafter"/>
</dbReference>
<dbReference type="EC" id="3.1.26.5" evidence="7 8"/>
<dbReference type="InterPro" id="IPR000100">
    <property type="entry name" value="RNase_P"/>
</dbReference>
<dbReference type="PROSITE" id="PS00648">
    <property type="entry name" value="RIBONUCLEASE_P"/>
    <property type="match status" value="1"/>
</dbReference>
<dbReference type="Gene3D" id="3.30.230.10">
    <property type="match status" value="1"/>
</dbReference>
<dbReference type="PANTHER" id="PTHR33992:SF1">
    <property type="entry name" value="RIBONUCLEASE P PROTEIN COMPONENT"/>
    <property type="match status" value="1"/>
</dbReference>
<evidence type="ECO:0000256" key="2">
    <source>
        <dbReference type="ARBA" id="ARBA00022694"/>
    </source>
</evidence>
<evidence type="ECO:0000313" key="9">
    <source>
        <dbReference type="EMBL" id="EFY07470.1"/>
    </source>
</evidence>
<comment type="caution">
    <text evidence="9">The sequence shown here is derived from an EMBL/GenBank/DDBJ whole genome shotgun (WGS) entry which is preliminary data.</text>
</comment>
<proteinExistence type="inferred from homology"/>
<dbReference type="OrthoDB" id="9796422at2"/>
<reference evidence="9 10" key="1">
    <citation type="submission" date="2011-01" db="EMBL/GenBank/DDBJ databases">
        <authorList>
            <person name="Weinstock G."/>
            <person name="Sodergren E."/>
            <person name="Clifton S."/>
            <person name="Fulton L."/>
            <person name="Fulton B."/>
            <person name="Courtney L."/>
            <person name="Fronick C."/>
            <person name="Harrison M."/>
            <person name="Strong C."/>
            <person name="Farmer C."/>
            <person name="Delahaunty K."/>
            <person name="Markovic C."/>
            <person name="Hall O."/>
            <person name="Minx P."/>
            <person name="Tomlinson C."/>
            <person name="Mitreva M."/>
            <person name="Hou S."/>
            <person name="Chen J."/>
            <person name="Wollam A."/>
            <person name="Pepin K.H."/>
            <person name="Johnson M."/>
            <person name="Bhonagiri V."/>
            <person name="Zhang X."/>
            <person name="Suruliraj S."/>
            <person name="Warren W."/>
            <person name="Chinwalla A."/>
            <person name="Mardis E.R."/>
            <person name="Wilson R.K."/>
        </authorList>
    </citation>
    <scope>NUCLEOTIDE SEQUENCE [LARGE SCALE GENOMIC DNA]</scope>
    <source>
        <strain evidence="10">DSM 22608 / JCM 16073 / KCTC 15190 / YIT 12066</strain>
    </source>
</reference>
<keyword evidence="4 7" id="KW-0255">Endonuclease</keyword>
<keyword evidence="10" id="KW-1185">Reference proteome</keyword>
<dbReference type="NCBIfam" id="TIGR00188">
    <property type="entry name" value="rnpA"/>
    <property type="match status" value="1"/>
</dbReference>
<evidence type="ECO:0000256" key="5">
    <source>
        <dbReference type="ARBA" id="ARBA00022801"/>
    </source>
</evidence>
<protein>
    <recommendedName>
        <fullName evidence="7 8">Ribonuclease P protein component</fullName>
        <shortName evidence="7">RNase P protein</shortName>
        <shortName evidence="7">RNaseP protein</shortName>
        <ecNumber evidence="7 8">3.1.26.5</ecNumber>
    </recommendedName>
    <alternativeName>
        <fullName evidence="7">Protein C5</fullName>
    </alternativeName>
</protein>
<dbReference type="Pfam" id="PF00825">
    <property type="entry name" value="Ribonuclease_P"/>
    <property type="match status" value="1"/>
</dbReference>
<dbReference type="GO" id="GO:0001682">
    <property type="term" value="P:tRNA 5'-leader removal"/>
    <property type="evidence" value="ECO:0007669"/>
    <property type="project" value="UniProtKB-UniRule"/>
</dbReference>
<comment type="similarity">
    <text evidence="7">Belongs to the RnpA family.</text>
</comment>
<dbReference type="GO" id="GO:0004526">
    <property type="term" value="F:ribonuclease P activity"/>
    <property type="evidence" value="ECO:0007669"/>
    <property type="project" value="UniProtKB-UniRule"/>
</dbReference>
<comment type="catalytic activity">
    <reaction evidence="7">
        <text>Endonucleolytic cleavage of RNA, removing 5'-extranucleotides from tRNA precursor.</text>
        <dbReference type="EC" id="3.1.26.5"/>
    </reaction>
</comment>
<evidence type="ECO:0000256" key="1">
    <source>
        <dbReference type="ARBA" id="ARBA00002663"/>
    </source>
</evidence>
<evidence type="ECO:0000256" key="6">
    <source>
        <dbReference type="ARBA" id="ARBA00022884"/>
    </source>
</evidence>
<dbReference type="Proteomes" id="UP000018458">
    <property type="component" value="Unassembled WGS sequence"/>
</dbReference>
<dbReference type="InterPro" id="IPR020568">
    <property type="entry name" value="Ribosomal_Su5_D2-typ_SF"/>
</dbReference>
<dbReference type="STRING" id="762983.HMPREF9444_00720"/>
<accession>E8LJ46</accession>
<sequence>MTNNTFPRELRLLNSRDFDQVFKNPVRASAQGMLVLAKNNNLDKPRLGLVISKKVLKRAVWRNRIKRIVRETFRNSQDNLPKADLVFIARPKIGDISNSELSSTLQRLWNHVSRRLDNPQS</sequence>
<dbReference type="EMBL" id="AEVO01000034">
    <property type="protein sequence ID" value="EFY07470.1"/>
    <property type="molecule type" value="Genomic_DNA"/>
</dbReference>
<evidence type="ECO:0000256" key="8">
    <source>
        <dbReference type="NCBIfam" id="TIGR00188"/>
    </source>
</evidence>
<dbReference type="GO" id="GO:0000049">
    <property type="term" value="F:tRNA binding"/>
    <property type="evidence" value="ECO:0007669"/>
    <property type="project" value="UniProtKB-UniRule"/>
</dbReference>
<evidence type="ECO:0000256" key="7">
    <source>
        <dbReference type="HAMAP-Rule" id="MF_00227"/>
    </source>
</evidence>
<keyword evidence="2 7" id="KW-0819">tRNA processing</keyword>
<dbReference type="InterPro" id="IPR014721">
    <property type="entry name" value="Ribsml_uS5_D2-typ_fold_subgr"/>
</dbReference>
<evidence type="ECO:0000256" key="3">
    <source>
        <dbReference type="ARBA" id="ARBA00022722"/>
    </source>
</evidence>
<dbReference type="PANTHER" id="PTHR33992">
    <property type="entry name" value="RIBONUCLEASE P PROTEIN COMPONENT"/>
    <property type="match status" value="1"/>
</dbReference>
<dbReference type="eggNOG" id="COG0594">
    <property type="taxonomic scope" value="Bacteria"/>
</dbReference>
<dbReference type="GO" id="GO:0030677">
    <property type="term" value="C:ribonuclease P complex"/>
    <property type="evidence" value="ECO:0007669"/>
    <property type="project" value="TreeGrafter"/>
</dbReference>
<organism evidence="9 10">
    <name type="scientific">Succinatimonas hippei (strain DSM 22608 / JCM 16073 / KCTC 15190 / YIT 12066)</name>
    <dbReference type="NCBI Taxonomy" id="762983"/>
    <lineage>
        <taxon>Bacteria</taxon>
        <taxon>Pseudomonadati</taxon>
        <taxon>Pseudomonadota</taxon>
        <taxon>Gammaproteobacteria</taxon>
        <taxon>Aeromonadales</taxon>
        <taxon>Succinivibrionaceae</taxon>
        <taxon>Succinatimonas</taxon>
    </lineage>
</organism>
<keyword evidence="5 7" id="KW-0378">Hydrolase</keyword>
<comment type="function">
    <text evidence="1 7">RNaseP catalyzes the removal of the 5'-leader sequence from pre-tRNA to produce the mature 5'-terminus. It can also cleave other RNA substrates such as 4.5S RNA. The protein component plays an auxiliary but essential role in vivo by binding to the 5'-leader sequence and broadening the substrate specificity of the ribozyme.</text>
</comment>
<dbReference type="HOGENOM" id="CLU_117179_11_0_6"/>
<name>E8LJ46_SUCHY</name>
<keyword evidence="3 7" id="KW-0540">Nuclease</keyword>
<dbReference type="InterPro" id="IPR020539">
    <property type="entry name" value="RNase_P_CS"/>
</dbReference>
<dbReference type="SUPFAM" id="SSF54211">
    <property type="entry name" value="Ribosomal protein S5 domain 2-like"/>
    <property type="match status" value="1"/>
</dbReference>
<evidence type="ECO:0000313" key="10">
    <source>
        <dbReference type="Proteomes" id="UP000018458"/>
    </source>
</evidence>
<comment type="subunit">
    <text evidence="7">Consists of a catalytic RNA component (M1 or rnpB) and a protein subunit.</text>
</comment>
<keyword evidence="6 7" id="KW-0694">RNA-binding</keyword>